<evidence type="ECO:0008006" key="3">
    <source>
        <dbReference type="Google" id="ProtNLM"/>
    </source>
</evidence>
<proteinExistence type="predicted"/>
<dbReference type="RefSeq" id="WP_353574364.1">
    <property type="nucleotide sequence ID" value="NZ_JBETME010000008.1"/>
</dbReference>
<dbReference type="EMBL" id="JBETME010000008">
    <property type="protein sequence ID" value="MES4992404.1"/>
    <property type="molecule type" value="Genomic_DNA"/>
</dbReference>
<evidence type="ECO:0000313" key="1">
    <source>
        <dbReference type="EMBL" id="MES4992404.1"/>
    </source>
</evidence>
<name>A0ABD5LKL9_AGRRD</name>
<protein>
    <recommendedName>
        <fullName evidence="3">RiboL-PSP-HEPN domain-containing protein</fullName>
    </recommendedName>
</protein>
<organism evidence="1 2">
    <name type="scientific">Agrobacterium radiobacter</name>
    <dbReference type="NCBI Taxonomy" id="362"/>
    <lineage>
        <taxon>Bacteria</taxon>
        <taxon>Pseudomonadati</taxon>
        <taxon>Pseudomonadota</taxon>
        <taxon>Alphaproteobacteria</taxon>
        <taxon>Hyphomicrobiales</taxon>
        <taxon>Rhizobiaceae</taxon>
        <taxon>Rhizobium/Agrobacterium group</taxon>
        <taxon>Agrobacterium</taxon>
        <taxon>Agrobacterium tumefaciens complex</taxon>
    </lineage>
</organism>
<dbReference type="AlphaFoldDB" id="A0ABD5LKL9"/>
<reference evidence="1 2" key="1">
    <citation type="submission" date="2024-06" db="EMBL/GenBank/DDBJ databases">
        <title>Genome sequencing of Agrobacterium spp. from tobacco in Serbia.</title>
        <authorList>
            <person name="Ilicic R.J."/>
            <person name="Studholme D.J."/>
            <person name="Jelusic A."/>
            <person name="Barac G."/>
            <person name="Bagi F."/>
            <person name="Popovic Milovanovic T."/>
        </authorList>
    </citation>
    <scope>NUCLEOTIDE SEQUENCE [LARGE SCALE GENOMIC DNA]</scope>
    <source>
        <strain evidence="1 2">DA1</strain>
    </source>
</reference>
<dbReference type="Proteomes" id="UP001438189">
    <property type="component" value="Unassembled WGS sequence"/>
</dbReference>
<sequence length="192" mass="21263">MDENKSHRVDSANLPDRFPTHRHSPQFWEELGRTVATYGFLEEVLGKAIFAFSGTTTFSDDALADALAKWQVTLEKALTDALASLIGGYEKAVKANGNLKMKNLDDLISDLRKATEVRNAICHGSWRSPNEQGASRLHFVNRKLEIFDTSVDIAFLRQLQQHVAELAVAVVNTVTIMGYQFPGSSGPGKSIW</sequence>
<gene>
    <name evidence="1" type="ORF">ABVB70_18870</name>
</gene>
<evidence type="ECO:0000313" key="2">
    <source>
        <dbReference type="Proteomes" id="UP001438189"/>
    </source>
</evidence>
<comment type="caution">
    <text evidence="1">The sequence shown here is derived from an EMBL/GenBank/DDBJ whole genome shotgun (WGS) entry which is preliminary data.</text>
</comment>
<accession>A0ABD5LKL9</accession>